<sequence>MPSSIRSLQVIASPRMGGAESTYLRLAGALEAAGHPVLAGVRRGAEIQRHLVDRVAAEVFPMRNYVDLGSIVQIRQAAERHGADIVQSWASRASWLTRAPEGAVHIARLGGYYKLRYFRHADAWIVNTRRMREWMVAKGFPPDRVEWVPNFVPPLPPGAVPAVTREQLGVPPEALIIVGLGRFIEKKGFKDLIDAVASLPSHIGDRPLHLILIGDGVLLEALRSAAVPLGSRVHFTGWLDHPLPLLAMADVFVCPSRIEPLGNVVLEAWSLGVPVVCTETDGGTELIQSGDTGLLTPAQDVPRLAHSIERVLREPALRAELAGHGLNHFRHRYSEQKTLDATLDFYRRMIRRLGKKTSS</sequence>
<dbReference type="Pfam" id="PF13439">
    <property type="entry name" value="Glyco_transf_4"/>
    <property type="match status" value="1"/>
</dbReference>
<dbReference type="GO" id="GO:0016757">
    <property type="term" value="F:glycosyltransferase activity"/>
    <property type="evidence" value="ECO:0007669"/>
    <property type="project" value="UniProtKB-KW"/>
</dbReference>
<evidence type="ECO:0000313" key="4">
    <source>
        <dbReference type="EMBL" id="TDU24341.1"/>
    </source>
</evidence>
<keyword evidence="1" id="KW-0328">Glycosyltransferase</keyword>
<dbReference type="AlphaFoldDB" id="A0A4S3K8X8"/>
<name>A0A4S3K8X8_9GAMM</name>
<feature type="domain" description="Glycosyltransferase subfamily 4-like N-terminal" evidence="3">
    <location>
        <begin position="16"/>
        <end position="153"/>
    </location>
</feature>
<accession>A0A4S3K8X8</accession>
<evidence type="ECO:0000313" key="5">
    <source>
        <dbReference type="Proteomes" id="UP000295341"/>
    </source>
</evidence>
<dbReference type="InterPro" id="IPR028098">
    <property type="entry name" value="Glyco_trans_4-like_N"/>
</dbReference>
<dbReference type="Gene3D" id="3.40.50.2000">
    <property type="entry name" value="Glycogen Phosphorylase B"/>
    <property type="match status" value="2"/>
</dbReference>
<dbReference type="SUPFAM" id="SSF53756">
    <property type="entry name" value="UDP-Glycosyltransferase/glycogen phosphorylase"/>
    <property type="match status" value="1"/>
</dbReference>
<keyword evidence="5" id="KW-1185">Reference proteome</keyword>
<protein>
    <submittedName>
        <fullName evidence="4">Glycosyltransferase involved in cell wall biosynthesis</fullName>
    </submittedName>
</protein>
<dbReference type="EMBL" id="SOBT01000012">
    <property type="protein sequence ID" value="TDU24341.1"/>
    <property type="molecule type" value="Genomic_DNA"/>
</dbReference>
<dbReference type="PANTHER" id="PTHR12526:SF510">
    <property type="entry name" value="D-INOSITOL 3-PHOSPHATE GLYCOSYLTRANSFERASE"/>
    <property type="match status" value="1"/>
</dbReference>
<organism evidence="4 5">
    <name type="scientific">Panacagrimonas perspica</name>
    <dbReference type="NCBI Taxonomy" id="381431"/>
    <lineage>
        <taxon>Bacteria</taxon>
        <taxon>Pseudomonadati</taxon>
        <taxon>Pseudomonadota</taxon>
        <taxon>Gammaproteobacteria</taxon>
        <taxon>Nevskiales</taxon>
        <taxon>Nevskiaceae</taxon>
        <taxon>Panacagrimonas</taxon>
    </lineage>
</organism>
<proteinExistence type="predicted"/>
<evidence type="ECO:0000256" key="2">
    <source>
        <dbReference type="ARBA" id="ARBA00022679"/>
    </source>
</evidence>
<dbReference type="RefSeq" id="WP_133883753.1">
    <property type="nucleotide sequence ID" value="NZ_MWIN01000003.1"/>
</dbReference>
<dbReference type="OrthoDB" id="9795746at2"/>
<evidence type="ECO:0000256" key="1">
    <source>
        <dbReference type="ARBA" id="ARBA00022676"/>
    </source>
</evidence>
<comment type="caution">
    <text evidence="4">The sequence shown here is derived from an EMBL/GenBank/DDBJ whole genome shotgun (WGS) entry which is preliminary data.</text>
</comment>
<evidence type="ECO:0000259" key="3">
    <source>
        <dbReference type="Pfam" id="PF13439"/>
    </source>
</evidence>
<dbReference type="PANTHER" id="PTHR12526">
    <property type="entry name" value="GLYCOSYLTRANSFERASE"/>
    <property type="match status" value="1"/>
</dbReference>
<gene>
    <name evidence="4" type="ORF">DFR24_4608</name>
</gene>
<dbReference type="CDD" id="cd03801">
    <property type="entry name" value="GT4_PimA-like"/>
    <property type="match status" value="1"/>
</dbReference>
<reference evidence="4 5" key="1">
    <citation type="submission" date="2019-03" db="EMBL/GenBank/DDBJ databases">
        <title>Genomic Encyclopedia of Type Strains, Phase IV (KMG-IV): sequencing the most valuable type-strain genomes for metagenomic binning, comparative biology and taxonomic classification.</title>
        <authorList>
            <person name="Goeker M."/>
        </authorList>
    </citation>
    <scope>NUCLEOTIDE SEQUENCE [LARGE SCALE GENOMIC DNA]</scope>
    <source>
        <strain evidence="4 5">DSM 26377</strain>
    </source>
</reference>
<dbReference type="Proteomes" id="UP000295341">
    <property type="component" value="Unassembled WGS sequence"/>
</dbReference>
<keyword evidence="2 4" id="KW-0808">Transferase</keyword>
<dbReference type="Pfam" id="PF13692">
    <property type="entry name" value="Glyco_trans_1_4"/>
    <property type="match status" value="1"/>
</dbReference>